<dbReference type="InterPro" id="IPR050196">
    <property type="entry name" value="Cytochrome_P450_Monoox"/>
</dbReference>
<dbReference type="Gene3D" id="1.10.630.10">
    <property type="entry name" value="Cytochrome P450"/>
    <property type="match status" value="1"/>
</dbReference>
<reference evidence="11" key="1">
    <citation type="submission" date="2025-08" db="UniProtKB">
        <authorList>
            <consortium name="RefSeq"/>
        </authorList>
    </citation>
    <scope>IDENTIFICATION</scope>
    <source>
        <strain evidence="11">11010-0011.00</strain>
        <tissue evidence="11">Whole body</tissue>
    </source>
</reference>
<evidence type="ECO:0000256" key="3">
    <source>
        <dbReference type="ARBA" id="ARBA00022617"/>
    </source>
</evidence>
<feature type="binding site" description="axial binding residue" evidence="8">
    <location>
        <position position="450"/>
    </location>
    <ligand>
        <name>heme</name>
        <dbReference type="ChEBI" id="CHEBI:30413"/>
    </ligand>
    <ligandPart>
        <name>Fe</name>
        <dbReference type="ChEBI" id="CHEBI:18248"/>
    </ligandPart>
</feature>
<organism evidence="10 11">
    <name type="scientific">Drosophila lebanonensis</name>
    <name type="common">Fruit fly</name>
    <name type="synonym">Scaptodrosophila lebanonensis</name>
    <dbReference type="NCBI Taxonomy" id="7225"/>
    <lineage>
        <taxon>Eukaryota</taxon>
        <taxon>Metazoa</taxon>
        <taxon>Ecdysozoa</taxon>
        <taxon>Arthropoda</taxon>
        <taxon>Hexapoda</taxon>
        <taxon>Insecta</taxon>
        <taxon>Pterygota</taxon>
        <taxon>Neoptera</taxon>
        <taxon>Endopterygota</taxon>
        <taxon>Diptera</taxon>
        <taxon>Brachycera</taxon>
        <taxon>Muscomorpha</taxon>
        <taxon>Ephydroidea</taxon>
        <taxon>Drosophilidae</taxon>
        <taxon>Scaptodrosophila</taxon>
    </lineage>
</organism>
<dbReference type="PANTHER" id="PTHR24291">
    <property type="entry name" value="CYTOCHROME P450 FAMILY 4"/>
    <property type="match status" value="1"/>
</dbReference>
<dbReference type="InterPro" id="IPR017972">
    <property type="entry name" value="Cyt_P450_CS"/>
</dbReference>
<keyword evidence="6 8" id="KW-0408">Iron</keyword>
<dbReference type="PROSITE" id="PS00086">
    <property type="entry name" value="CYTOCHROME_P450"/>
    <property type="match status" value="1"/>
</dbReference>
<comment type="cofactor">
    <cofactor evidence="1 8">
        <name>heme</name>
        <dbReference type="ChEBI" id="CHEBI:30413"/>
    </cofactor>
</comment>
<keyword evidence="4 8" id="KW-0479">Metal-binding</keyword>
<evidence type="ECO:0000313" key="11">
    <source>
        <dbReference type="RefSeq" id="XP_030372063.1"/>
    </source>
</evidence>
<comment type="similarity">
    <text evidence="2 9">Belongs to the cytochrome P450 family.</text>
</comment>
<dbReference type="InterPro" id="IPR001128">
    <property type="entry name" value="Cyt_P450"/>
</dbReference>
<dbReference type="PRINTS" id="PR00385">
    <property type="entry name" value="P450"/>
</dbReference>
<name>A0A6J2TAC8_DROLE</name>
<keyword evidence="10" id="KW-1185">Reference proteome</keyword>
<dbReference type="RefSeq" id="XP_030372063.1">
    <property type="nucleotide sequence ID" value="XM_030516203.1"/>
</dbReference>
<dbReference type="GO" id="GO:0004497">
    <property type="term" value="F:monooxygenase activity"/>
    <property type="evidence" value="ECO:0007669"/>
    <property type="project" value="UniProtKB-KW"/>
</dbReference>
<keyword evidence="7 9" id="KW-0503">Monooxygenase</keyword>
<keyword evidence="5 9" id="KW-0560">Oxidoreductase</keyword>
<evidence type="ECO:0000256" key="7">
    <source>
        <dbReference type="ARBA" id="ARBA00023033"/>
    </source>
</evidence>
<dbReference type="AlphaFoldDB" id="A0A6J2TAC8"/>
<dbReference type="Pfam" id="PF00067">
    <property type="entry name" value="p450"/>
    <property type="match status" value="1"/>
</dbReference>
<evidence type="ECO:0000256" key="5">
    <source>
        <dbReference type="ARBA" id="ARBA00023002"/>
    </source>
</evidence>
<dbReference type="CDD" id="cd20628">
    <property type="entry name" value="CYP4"/>
    <property type="match status" value="1"/>
</dbReference>
<dbReference type="SUPFAM" id="SSF48264">
    <property type="entry name" value="Cytochrome P450"/>
    <property type="match status" value="1"/>
</dbReference>
<accession>A0A6J2TAC8</accession>
<gene>
    <name evidence="11" type="primary">LOC115622299</name>
</gene>
<evidence type="ECO:0000313" key="10">
    <source>
        <dbReference type="Proteomes" id="UP000504634"/>
    </source>
</evidence>
<evidence type="ECO:0000256" key="2">
    <source>
        <dbReference type="ARBA" id="ARBA00010617"/>
    </source>
</evidence>
<evidence type="ECO:0000256" key="9">
    <source>
        <dbReference type="RuleBase" id="RU000461"/>
    </source>
</evidence>
<dbReference type="InterPro" id="IPR002401">
    <property type="entry name" value="Cyt_P450_E_grp-I"/>
</dbReference>
<keyword evidence="3 8" id="KW-0349">Heme</keyword>
<dbReference type="PANTHER" id="PTHR24291:SF203">
    <property type="entry name" value="CYTOCHROME P450 4D1-RELATED"/>
    <property type="match status" value="1"/>
</dbReference>
<dbReference type="GO" id="GO:0016705">
    <property type="term" value="F:oxidoreductase activity, acting on paired donors, with incorporation or reduction of molecular oxygen"/>
    <property type="evidence" value="ECO:0007669"/>
    <property type="project" value="InterPro"/>
</dbReference>
<evidence type="ECO:0000256" key="1">
    <source>
        <dbReference type="ARBA" id="ARBA00001971"/>
    </source>
</evidence>
<dbReference type="Proteomes" id="UP000504634">
    <property type="component" value="Unplaced"/>
</dbReference>
<dbReference type="GO" id="GO:0020037">
    <property type="term" value="F:heme binding"/>
    <property type="evidence" value="ECO:0007669"/>
    <property type="project" value="InterPro"/>
</dbReference>
<dbReference type="GeneID" id="115622299"/>
<evidence type="ECO:0000256" key="6">
    <source>
        <dbReference type="ARBA" id="ARBA00023004"/>
    </source>
</evidence>
<evidence type="ECO:0000256" key="8">
    <source>
        <dbReference type="PIRSR" id="PIRSR602401-1"/>
    </source>
</evidence>
<dbReference type="GO" id="GO:0005506">
    <property type="term" value="F:iron ion binding"/>
    <property type="evidence" value="ECO:0007669"/>
    <property type="project" value="InterPro"/>
</dbReference>
<dbReference type="OrthoDB" id="1470350at2759"/>
<dbReference type="PRINTS" id="PR00463">
    <property type="entry name" value="EP450I"/>
</dbReference>
<sequence>MFVVLLICLFLLALLCASWLYYSKYRSLIALTSDWPSGPSWPLIGHAHYFLNIAPERMFEHLRELYAKYGRENRLKFWFGTELNLFTGNVHDIAELSTSLAYNQKSEHYGVLLNWLGEGLLISKGEKWLQRRKLLTPAFHFTILKQFVEVFEQQASVLLAQLSASVNGEPLELFKPLSLYTLDVICETSMGVSIQAQTLAESDYVRAVHIMKHVTHQRLSHLFYHFDFTYRWTPLAWEERKALKTLHGFTTRIIEQRRAEQLTKPTTLSANGTAELGIKRKSNFLDILLNSEVNGEPLGNLDIREEVDTFIFEGYETTATALQFLFYNLATHAECQQRCYEELIEVFGHDPVHFEGLKNLRYIELCIKESLRLYPPVPAFARKVVKQCQLNGLTVPAGTNITVLPMYIGRLPEHFEEPDLFRPERFAAQSAGNTSNPFAFVPFSAGARNCVGQKFAMLEMKTVLVHVLRRFEFSYAGNQAPELMFGVTLCTRLPLLFHIKERSVA</sequence>
<dbReference type="InterPro" id="IPR036396">
    <property type="entry name" value="Cyt_P450_sf"/>
</dbReference>
<protein>
    <submittedName>
        <fullName evidence="11">Cytochrome P450 4d1-like</fullName>
    </submittedName>
</protein>
<evidence type="ECO:0000256" key="4">
    <source>
        <dbReference type="ARBA" id="ARBA00022723"/>
    </source>
</evidence>
<proteinExistence type="inferred from homology"/>